<dbReference type="PANTHER" id="PTHR30213:SF0">
    <property type="entry name" value="UPF0761 MEMBRANE PROTEIN YIHY"/>
    <property type="match status" value="1"/>
</dbReference>
<evidence type="ECO:0000256" key="4">
    <source>
        <dbReference type="ARBA" id="ARBA00022989"/>
    </source>
</evidence>
<evidence type="ECO:0000256" key="6">
    <source>
        <dbReference type="SAM" id="MobiDB-lite"/>
    </source>
</evidence>
<dbReference type="Pfam" id="PF03631">
    <property type="entry name" value="Virul_fac_BrkB"/>
    <property type="match status" value="1"/>
</dbReference>
<evidence type="ECO:0000256" key="7">
    <source>
        <dbReference type="SAM" id="Phobius"/>
    </source>
</evidence>
<feature type="transmembrane region" description="Helical" evidence="7">
    <location>
        <begin position="259"/>
        <end position="283"/>
    </location>
</feature>
<dbReference type="InterPro" id="IPR017039">
    <property type="entry name" value="Virul_fac_BrkB"/>
</dbReference>
<keyword evidence="4 7" id="KW-1133">Transmembrane helix</keyword>
<feature type="transmembrane region" description="Helical" evidence="7">
    <location>
        <begin position="225"/>
        <end position="247"/>
    </location>
</feature>
<dbReference type="AlphaFoldDB" id="A0A4R6TNM9"/>
<name>A0A4R6TNM9_9FLAO</name>
<dbReference type="Proteomes" id="UP000295468">
    <property type="component" value="Unassembled WGS sequence"/>
</dbReference>
<accession>A0A4R6TNM9</accession>
<feature type="region of interest" description="Disordered" evidence="6">
    <location>
        <begin position="290"/>
        <end position="320"/>
    </location>
</feature>
<evidence type="ECO:0000256" key="3">
    <source>
        <dbReference type="ARBA" id="ARBA00022692"/>
    </source>
</evidence>
<keyword evidence="9" id="KW-1185">Reference proteome</keyword>
<evidence type="ECO:0000256" key="5">
    <source>
        <dbReference type="ARBA" id="ARBA00023136"/>
    </source>
</evidence>
<feature type="transmembrane region" description="Helical" evidence="7">
    <location>
        <begin position="151"/>
        <end position="174"/>
    </location>
</feature>
<sequence>MSNATPTDNHETSSPSEISGSGWWDIIKRIKEQLSNDHAEIVAAGIAFYFFLAIFPAIAAFVSIYSLIIDPSLMNQQLSSLQGTLPSQAFGLIRDVITSVSQQSQQALGWSIVFSILFSLWSANKGTTAIFKGLNIAYHESDDRSFIKRKAITLGITFLSIIIGILSLAVIIAFPSYLSGLNLTGLLEVLAGVLRWVVLGFVIMMGLSFLYKIGPDRDNPEFRWVSPGAITATLLWLLGSLLFTWFVNNFGNFGNTYGGFASVIILMLWFFLTAFIILLGAEINAETEHQVRKDSTVGEDEPLGQRGAHYADRVASGDKK</sequence>
<gene>
    <name evidence="8" type="ORF">CLV82_2077</name>
</gene>
<feature type="transmembrane region" description="Helical" evidence="7">
    <location>
        <begin position="194"/>
        <end position="213"/>
    </location>
</feature>
<keyword evidence="5 7" id="KW-0472">Membrane</keyword>
<dbReference type="PANTHER" id="PTHR30213">
    <property type="entry name" value="INNER MEMBRANE PROTEIN YHJD"/>
    <property type="match status" value="1"/>
</dbReference>
<comment type="caution">
    <text evidence="8">The sequence shown here is derived from an EMBL/GenBank/DDBJ whole genome shotgun (WGS) entry which is preliminary data.</text>
</comment>
<dbReference type="GO" id="GO:0005886">
    <property type="term" value="C:plasma membrane"/>
    <property type="evidence" value="ECO:0007669"/>
    <property type="project" value="UniProtKB-SubCell"/>
</dbReference>
<proteinExistence type="predicted"/>
<evidence type="ECO:0000313" key="8">
    <source>
        <dbReference type="EMBL" id="TDQ31369.1"/>
    </source>
</evidence>
<dbReference type="OrthoDB" id="977385at2"/>
<dbReference type="RefSeq" id="WP_133644200.1">
    <property type="nucleotide sequence ID" value="NZ_SNYI01000002.1"/>
</dbReference>
<dbReference type="EMBL" id="SNYI01000002">
    <property type="protein sequence ID" value="TDQ31369.1"/>
    <property type="molecule type" value="Genomic_DNA"/>
</dbReference>
<comment type="subcellular location">
    <subcellularLocation>
        <location evidence="1">Cell membrane</location>
        <topology evidence="1">Multi-pass membrane protein</topology>
    </subcellularLocation>
</comment>
<dbReference type="NCBIfam" id="TIGR00765">
    <property type="entry name" value="yihY_not_rbn"/>
    <property type="match status" value="1"/>
</dbReference>
<evidence type="ECO:0000256" key="2">
    <source>
        <dbReference type="ARBA" id="ARBA00022475"/>
    </source>
</evidence>
<keyword evidence="2" id="KW-1003">Cell membrane</keyword>
<protein>
    <submittedName>
        <fullName evidence="8">Membrane protein</fullName>
    </submittedName>
</protein>
<feature type="compositionally biased region" description="Basic and acidic residues" evidence="6">
    <location>
        <begin position="309"/>
        <end position="320"/>
    </location>
</feature>
<feature type="transmembrane region" description="Helical" evidence="7">
    <location>
        <begin position="41"/>
        <end position="68"/>
    </location>
</feature>
<keyword evidence="3 7" id="KW-0812">Transmembrane</keyword>
<evidence type="ECO:0000313" key="9">
    <source>
        <dbReference type="Proteomes" id="UP000295468"/>
    </source>
</evidence>
<dbReference type="PIRSF" id="PIRSF035875">
    <property type="entry name" value="RNase_BN"/>
    <property type="match status" value="1"/>
</dbReference>
<reference evidence="8 9" key="1">
    <citation type="submission" date="2019-03" db="EMBL/GenBank/DDBJ databases">
        <title>Genomic Encyclopedia of Archaeal and Bacterial Type Strains, Phase II (KMG-II): from individual species to whole genera.</title>
        <authorList>
            <person name="Goeker M."/>
        </authorList>
    </citation>
    <scope>NUCLEOTIDE SEQUENCE [LARGE SCALE GENOMIC DNA]</scope>
    <source>
        <strain evidence="8 9">DSM 18435</strain>
    </source>
</reference>
<evidence type="ECO:0000256" key="1">
    <source>
        <dbReference type="ARBA" id="ARBA00004651"/>
    </source>
</evidence>
<organism evidence="8 9">
    <name type="scientific">Zeaxanthinibacter enoshimensis</name>
    <dbReference type="NCBI Taxonomy" id="392009"/>
    <lineage>
        <taxon>Bacteria</taxon>
        <taxon>Pseudomonadati</taxon>
        <taxon>Bacteroidota</taxon>
        <taxon>Flavobacteriia</taxon>
        <taxon>Flavobacteriales</taxon>
        <taxon>Flavobacteriaceae</taxon>
        <taxon>Zeaxanthinibacter</taxon>
    </lineage>
</organism>